<dbReference type="InterPro" id="IPR050275">
    <property type="entry name" value="PGM_Phosphatase"/>
</dbReference>
<dbReference type="Proteomes" id="UP000625568">
    <property type="component" value="Chromosome 1"/>
</dbReference>
<dbReference type="AlphaFoldDB" id="A0A892I5X0"/>
<keyword evidence="2" id="KW-1185">Reference proteome</keyword>
<dbReference type="PANTHER" id="PTHR48100:SF15">
    <property type="entry name" value="SEDOHEPTULOSE 1,7-BISPHOSPHATASE"/>
    <property type="match status" value="1"/>
</dbReference>
<dbReference type="InterPro" id="IPR029033">
    <property type="entry name" value="His_PPase_superfam"/>
</dbReference>
<sequence>MPVLRVACFRHGESAANAGDATDDPASIPLTERGAQQAIAIARRFTSPPGIVICSPFYRAQQTAAPTLGQFPLTPFETWPIQEFTYLAPARCTGTSAAQRRPWVETYWDTSDPTLVDGPGAESFGAFIERVRAALSRLTKLPCSSDLTAAMFGHGQFFQAMRWLIETGAPIIDAEAMRAFRLIDQRSPMPNGDGFVATFDGRLWALEQDSLIR</sequence>
<dbReference type="CDD" id="cd07067">
    <property type="entry name" value="HP_PGM_like"/>
    <property type="match status" value="1"/>
</dbReference>
<accession>A0A892I5X0</accession>
<evidence type="ECO:0000313" key="1">
    <source>
        <dbReference type="EMBL" id="QRO78495.1"/>
    </source>
</evidence>
<gene>
    <name evidence="1" type="ORF">I6K02_06215</name>
</gene>
<protein>
    <submittedName>
        <fullName evidence="1">Histidine phosphatase family protein</fullName>
    </submittedName>
</protein>
<dbReference type="GO" id="GO:0016791">
    <property type="term" value="F:phosphatase activity"/>
    <property type="evidence" value="ECO:0007669"/>
    <property type="project" value="TreeGrafter"/>
</dbReference>
<proteinExistence type="predicted"/>
<dbReference type="SUPFAM" id="SSF53254">
    <property type="entry name" value="Phosphoglycerate mutase-like"/>
    <property type="match status" value="1"/>
</dbReference>
<dbReference type="GeneID" id="93126206"/>
<name>A0A892I5X0_9BURK</name>
<organism evidence="1 2">
    <name type="scientific">Burkholderia dolosa</name>
    <dbReference type="NCBI Taxonomy" id="152500"/>
    <lineage>
        <taxon>Bacteria</taxon>
        <taxon>Pseudomonadati</taxon>
        <taxon>Pseudomonadota</taxon>
        <taxon>Betaproteobacteria</taxon>
        <taxon>Burkholderiales</taxon>
        <taxon>Burkholderiaceae</taxon>
        <taxon>Burkholderia</taxon>
        <taxon>Burkholderia cepacia complex</taxon>
    </lineage>
</organism>
<reference evidence="1 2" key="1">
    <citation type="submission" date="2021-02" db="EMBL/GenBank/DDBJ databases">
        <title>FDA dAtabase for Regulatory Grade micrObial Sequences (FDA-ARGOS): Supporting development and validation of Infectious Disease Dx tests.</title>
        <authorList>
            <person name="Minogue T."/>
            <person name="Wolcott M."/>
            <person name="Wasieloski L."/>
            <person name="Aguilar W."/>
            <person name="Moore D."/>
            <person name="Jaissle J."/>
            <person name="Tallon L."/>
            <person name="Sadzewicz L."/>
            <person name="Zhao X."/>
            <person name="Boylan J."/>
            <person name="Ott S."/>
            <person name="Bowen H."/>
            <person name="Vavikolanu K."/>
            <person name="Mehta A."/>
            <person name="Aluvathingal J."/>
            <person name="Nadendla S."/>
            <person name="Yan Y."/>
            <person name="Sichtig H."/>
        </authorList>
    </citation>
    <scope>NUCLEOTIDE SEQUENCE [LARGE SCALE GENOMIC DNA]</scope>
    <source>
        <strain evidence="1 2">FDAARGOS_1272</strain>
    </source>
</reference>
<dbReference type="Gene3D" id="3.40.50.1240">
    <property type="entry name" value="Phosphoglycerate mutase-like"/>
    <property type="match status" value="1"/>
</dbReference>
<evidence type="ECO:0000313" key="2">
    <source>
        <dbReference type="Proteomes" id="UP000625568"/>
    </source>
</evidence>
<dbReference type="RefSeq" id="WP_199901219.1">
    <property type="nucleotide sequence ID" value="NZ_CABVPR010000039.1"/>
</dbReference>
<dbReference type="PANTHER" id="PTHR48100">
    <property type="entry name" value="BROAD-SPECIFICITY PHOSPHATASE YOR283W-RELATED"/>
    <property type="match status" value="1"/>
</dbReference>
<dbReference type="Pfam" id="PF00300">
    <property type="entry name" value="His_Phos_1"/>
    <property type="match status" value="1"/>
</dbReference>
<dbReference type="InterPro" id="IPR013078">
    <property type="entry name" value="His_Pase_superF_clade-1"/>
</dbReference>
<dbReference type="SMART" id="SM00855">
    <property type="entry name" value="PGAM"/>
    <property type="match status" value="1"/>
</dbReference>
<dbReference type="EMBL" id="CP069482">
    <property type="protein sequence ID" value="QRO78495.1"/>
    <property type="molecule type" value="Genomic_DNA"/>
</dbReference>